<dbReference type="EMBL" id="WSZM01000184">
    <property type="protein sequence ID" value="KAF4039026.1"/>
    <property type="molecule type" value="Genomic_DNA"/>
</dbReference>
<protein>
    <submittedName>
        <fullName evidence="2">Uncharacterized protein</fullName>
    </submittedName>
</protein>
<evidence type="ECO:0000313" key="2">
    <source>
        <dbReference type="EMBL" id="KAF4039026.1"/>
    </source>
</evidence>
<organism evidence="2 3">
    <name type="scientific">Phytophthora infestans</name>
    <name type="common">Potato late blight agent</name>
    <name type="synonym">Botrytis infestans</name>
    <dbReference type="NCBI Taxonomy" id="4787"/>
    <lineage>
        <taxon>Eukaryota</taxon>
        <taxon>Sar</taxon>
        <taxon>Stramenopiles</taxon>
        <taxon>Oomycota</taxon>
        <taxon>Peronosporomycetes</taxon>
        <taxon>Peronosporales</taxon>
        <taxon>Peronosporaceae</taxon>
        <taxon>Phytophthora</taxon>
    </lineage>
</organism>
<accession>A0A833TD82</accession>
<evidence type="ECO:0000313" key="1">
    <source>
        <dbReference type="EMBL" id="KAF4038617.1"/>
    </source>
</evidence>
<sequence>MKRDNAPRVLKAVVDKFGIHLAFKEGRKGSRLARHSVMQYYRQAKNWLLDRLPQHREAVGKVLVKKGQVLERYCMKQKCGNFVKKIPACTKKALKQMMVYLYSNGVTSSD</sequence>
<dbReference type="EMBL" id="WSZM01000190">
    <property type="protein sequence ID" value="KAF4038617.1"/>
    <property type="molecule type" value="Genomic_DNA"/>
</dbReference>
<keyword evidence="3" id="KW-1185">Reference proteome</keyword>
<name>A0A833TD82_PHYIN</name>
<gene>
    <name evidence="2" type="ORF">GN244_ATG09017</name>
    <name evidence="1" type="ORF">GN244_ATG09142</name>
</gene>
<dbReference type="AlphaFoldDB" id="A0A833TD82"/>
<proteinExistence type="predicted"/>
<comment type="caution">
    <text evidence="2">The sequence shown here is derived from an EMBL/GenBank/DDBJ whole genome shotgun (WGS) entry which is preliminary data.</text>
</comment>
<dbReference type="Proteomes" id="UP000602510">
    <property type="component" value="Unassembled WGS sequence"/>
</dbReference>
<evidence type="ECO:0000313" key="3">
    <source>
        <dbReference type="Proteomes" id="UP000602510"/>
    </source>
</evidence>
<reference evidence="2" key="1">
    <citation type="submission" date="2020-04" db="EMBL/GenBank/DDBJ databases">
        <title>Hybrid Assembly of Korean Phytophthora infestans isolates.</title>
        <authorList>
            <person name="Prokchorchik M."/>
            <person name="Lee Y."/>
            <person name="Seo J."/>
            <person name="Cho J.-H."/>
            <person name="Park Y.-E."/>
            <person name="Jang D.-C."/>
            <person name="Im J.-S."/>
            <person name="Choi J.-G."/>
            <person name="Park H.-J."/>
            <person name="Lee G.-B."/>
            <person name="Lee Y.-G."/>
            <person name="Hong S.-Y."/>
            <person name="Cho K."/>
            <person name="Sohn K.H."/>
        </authorList>
    </citation>
    <scope>NUCLEOTIDE SEQUENCE</scope>
    <source>
        <strain evidence="2">KR_1_A1</strain>
    </source>
</reference>